<dbReference type="AlphaFoldDB" id="A0A401U4Q1"/>
<keyword evidence="1" id="KW-0732">Signal</keyword>
<reference evidence="2 3" key="1">
    <citation type="submission" date="2018-11" db="EMBL/GenBank/DDBJ databases">
        <title>Chryseotalea sanarue gen. nov., sp., nov., a member of the family Cytophagaceae, isolated from a brackish lake in Hamamatsu Japan.</title>
        <authorList>
            <person name="Maejima Y."/>
            <person name="Iino T."/>
            <person name="Muraguchi Y."/>
            <person name="Fukuda K."/>
            <person name="Ohkuma M."/>
            <person name="Moriuchi R."/>
            <person name="Dohra H."/>
            <person name="Kimbara K."/>
            <person name="Shintani M."/>
        </authorList>
    </citation>
    <scope>NUCLEOTIDE SEQUENCE [LARGE SCALE GENOMIC DNA]</scope>
    <source>
        <strain evidence="2 3">Ys</strain>
    </source>
</reference>
<feature type="chain" id="PRO_5019313245" evidence="1">
    <location>
        <begin position="23"/>
        <end position="640"/>
    </location>
</feature>
<sequence length="640" mass="73705">MKACARIIFFCLLVQLSTSLEAQVLLKTRIRILGGSQVVLRDTSFITKRDTIISLNEEEIYQVKIRLDPYRKSTNFYDSLEVRSVKSKVSTGIFDLVIRKKKRKVRAVTVLVKAELPFMPYRGYRIATLNFHAVPILEGSVLDTLQEATTHLGKLVNKLHKDTRKRIIRNNLLFEVGDMVDPYLMADNERLLRQFPTLKDARIYLKRSKKNPEEVDVVIVTQDVNSLGASGRISSISNYRADVFDKNMLGYARQLKLSYFRNTNGAPKNGIETILYDPNLFASFLQGELQYTNNYLRKRSRLTVGRDFFASNIKYAGGLEIYKTKENFYFEDYDTLALAYTENAFDVWVGRSFEFEKRKNIILAMRINPHHFPESTAILQDSNSFFRDRTLLLSSVTYVNRNFLKTLRIRGFGRTEDVPTGGSLTLLVGKEWNTFADRKYLEINSSYGNYFSNFGYINVSFVGGTYLVNGEAEDGLISLATQYFSDLKRWRKTQIRQFVNASYVRGFNRILDRSVGINGKWESPYGLKPTGNGRLNLSFETVYFMSWYVYGFQFALYHRFDWSSLNSIPIVSAENNNFTSFSLGVRTLNENLVFPTFSFEFSYFSKSGLYPSLFQFTLSTSISNTFRNSLSGKPIVALFN</sequence>
<name>A0A401U4Q1_9BACT</name>
<gene>
    <name evidence="2" type="ORF">SanaruYs_00630</name>
</gene>
<evidence type="ECO:0000313" key="2">
    <source>
        <dbReference type="EMBL" id="GCC49849.1"/>
    </source>
</evidence>
<feature type="signal peptide" evidence="1">
    <location>
        <begin position="1"/>
        <end position="22"/>
    </location>
</feature>
<keyword evidence="3" id="KW-1185">Reference proteome</keyword>
<dbReference type="Proteomes" id="UP000288227">
    <property type="component" value="Unassembled WGS sequence"/>
</dbReference>
<protein>
    <submittedName>
        <fullName evidence="2">Uncharacterized protein</fullName>
    </submittedName>
</protein>
<organism evidence="2 3">
    <name type="scientific">Chryseotalea sanaruensis</name>
    <dbReference type="NCBI Taxonomy" id="2482724"/>
    <lineage>
        <taxon>Bacteria</taxon>
        <taxon>Pseudomonadati</taxon>
        <taxon>Bacteroidota</taxon>
        <taxon>Cytophagia</taxon>
        <taxon>Cytophagales</taxon>
        <taxon>Chryseotaleaceae</taxon>
        <taxon>Chryseotalea</taxon>
    </lineage>
</organism>
<dbReference type="EMBL" id="BHXQ01000001">
    <property type="protein sequence ID" value="GCC49849.1"/>
    <property type="molecule type" value="Genomic_DNA"/>
</dbReference>
<proteinExistence type="predicted"/>
<accession>A0A401U4Q1</accession>
<evidence type="ECO:0000313" key="3">
    <source>
        <dbReference type="Proteomes" id="UP000288227"/>
    </source>
</evidence>
<evidence type="ECO:0000256" key="1">
    <source>
        <dbReference type="SAM" id="SignalP"/>
    </source>
</evidence>
<comment type="caution">
    <text evidence="2">The sequence shown here is derived from an EMBL/GenBank/DDBJ whole genome shotgun (WGS) entry which is preliminary data.</text>
</comment>